<evidence type="ECO:0008006" key="5">
    <source>
        <dbReference type="Google" id="ProtNLM"/>
    </source>
</evidence>
<reference evidence="4" key="1">
    <citation type="submission" date="2018-07" db="EMBL/GenBank/DDBJ databases">
        <authorList>
            <person name="Safronova V.I."/>
            <person name="Chirak E.R."/>
            <person name="Sazanova A.L."/>
        </authorList>
    </citation>
    <scope>NUCLEOTIDE SEQUENCE [LARGE SCALE GENOMIC DNA]</scope>
    <source>
        <strain evidence="4">RCAM04685</strain>
    </source>
</reference>
<protein>
    <recommendedName>
        <fullName evidence="5">Ankyrin repeat domain-containing protein</fullName>
    </recommendedName>
</protein>
<dbReference type="EMBL" id="QQTP01000014">
    <property type="protein sequence ID" value="RDJ21099.1"/>
    <property type="molecule type" value="Genomic_DNA"/>
</dbReference>
<proteinExistence type="predicted"/>
<evidence type="ECO:0000313" key="3">
    <source>
        <dbReference type="EMBL" id="RDJ21099.1"/>
    </source>
</evidence>
<dbReference type="SMART" id="SM00248">
    <property type="entry name" value="ANK"/>
    <property type="match status" value="6"/>
</dbReference>
<name>A0A370L158_9HYPH</name>
<dbReference type="Gene3D" id="1.25.40.20">
    <property type="entry name" value="Ankyrin repeat-containing domain"/>
    <property type="match status" value="2"/>
</dbReference>
<evidence type="ECO:0000313" key="4">
    <source>
        <dbReference type="Proteomes" id="UP000255207"/>
    </source>
</evidence>
<dbReference type="PANTHER" id="PTHR24198">
    <property type="entry name" value="ANKYRIN REPEAT AND PROTEIN KINASE DOMAIN-CONTAINING PROTEIN"/>
    <property type="match status" value="1"/>
</dbReference>
<dbReference type="PANTHER" id="PTHR24198:SF165">
    <property type="entry name" value="ANKYRIN REPEAT-CONTAINING PROTEIN-RELATED"/>
    <property type="match status" value="1"/>
</dbReference>
<dbReference type="InterPro" id="IPR027417">
    <property type="entry name" value="P-loop_NTPase"/>
</dbReference>
<dbReference type="SUPFAM" id="SSF48403">
    <property type="entry name" value="Ankyrin repeat"/>
    <property type="match status" value="1"/>
</dbReference>
<dbReference type="InterPro" id="IPR036770">
    <property type="entry name" value="Ankyrin_rpt-contain_sf"/>
</dbReference>
<keyword evidence="1" id="KW-0677">Repeat</keyword>
<dbReference type="Pfam" id="PF13606">
    <property type="entry name" value="Ank_3"/>
    <property type="match status" value="1"/>
</dbReference>
<evidence type="ECO:0000256" key="2">
    <source>
        <dbReference type="ARBA" id="ARBA00023043"/>
    </source>
</evidence>
<evidence type="ECO:0000256" key="1">
    <source>
        <dbReference type="ARBA" id="ARBA00022737"/>
    </source>
</evidence>
<dbReference type="AlphaFoldDB" id="A0A370L158"/>
<organism evidence="3 4">
    <name type="scientific">Bosea caraganae</name>
    <dbReference type="NCBI Taxonomy" id="2763117"/>
    <lineage>
        <taxon>Bacteria</taxon>
        <taxon>Pseudomonadati</taxon>
        <taxon>Pseudomonadota</taxon>
        <taxon>Alphaproteobacteria</taxon>
        <taxon>Hyphomicrobiales</taxon>
        <taxon>Boseaceae</taxon>
        <taxon>Bosea</taxon>
    </lineage>
</organism>
<sequence length="909" mass="101294">MVEIDTGVFRETKESRKTVGNQHGTAYYNNVKQGTASEQFIIAIYYWFHFCANTDAYGAAIDRELFGKSVFIEINTGVVVGRPELTPAFSDFEERLQLPLQFPKTRILTLDKSNWLDPSVTDSIEFVGRKNERAALDSFANSPNSFLIWAVSGPSGAGKTRLVTQWLRDFKAGISAGPDWDAGFLTIQMVRKWQESGGDWVKWLPTRPTFIVIDYIHLFATEIVQLVLHHANLRGNQVKSSKIRLLLIDHIFPEDLDRLFDDPRFLELSSGGFDLDEKRQLFFRARPLLLRHANQDKADIEAVVISAAEIHGRMPDAQELAEALGDLRRTPGAWCPLFAALSGRAIALGVAGKSYDRRDLMRNYLKTSGRLPWTASNPNASRLGFWASCFVAAATAIRGAKIKDLIQCLPDDLRLDRHSRRLITVIARNIVSNEDDDLIFPFEPDILGETFFILLLEEASHVQDLQFDLSRTLAQACAGRTDIADNGILKAGDEFLGFFGRLMRNLGNEGRNLSTLKYWNFVIKFMSPANFQAGYFRQIVSIIRAGVIQALSSSDYILEPLADEEILILFDDLTAATNDESINVDALMSMLSVYDFYRKSCPERTSYIKYIIDALTNAACGAVRFGSREFILLAAIESGYLSAVKMVMKEPYVDPNLVTIDNVSGLYLACQNGNTDIVDLLLDIDDIDVNKGPEDTTPLAAAVSNGHRDVVEQLLKHRHIDINKPNKTGMRPLMWACIGKYIDIFEMLFRCPDIKCDEVNLNGRTALSCAVSANFIEAVRAFSNSDKADFNRKGQLDFTPLHIACGSQNSEMIEIILRHPGIELNSRADQIGGATPLILAANLGNSTSVSIISGDPRCELNLKDNNGHTAVDHIIHLLNTSKTGERYVVEYLRLLETLVANGGVRGTDI</sequence>
<keyword evidence="2" id="KW-0040">ANK repeat</keyword>
<comment type="caution">
    <text evidence="3">The sequence shown here is derived from an EMBL/GenBank/DDBJ whole genome shotgun (WGS) entry which is preliminary data.</text>
</comment>
<dbReference type="SUPFAM" id="SSF52540">
    <property type="entry name" value="P-loop containing nucleoside triphosphate hydrolases"/>
    <property type="match status" value="1"/>
</dbReference>
<dbReference type="Proteomes" id="UP000255207">
    <property type="component" value="Unassembled WGS sequence"/>
</dbReference>
<accession>A0A370L158</accession>
<dbReference type="Pfam" id="PF12796">
    <property type="entry name" value="Ank_2"/>
    <property type="match status" value="1"/>
</dbReference>
<dbReference type="InterPro" id="IPR002110">
    <property type="entry name" value="Ankyrin_rpt"/>
</dbReference>
<gene>
    <name evidence="3" type="ORF">DWE98_22445</name>
</gene>
<keyword evidence="4" id="KW-1185">Reference proteome</keyword>